<gene>
    <name evidence="2" type="ORF">ACFP1B_17120</name>
</gene>
<reference evidence="3" key="1">
    <citation type="journal article" date="2019" name="Int. J. Syst. Evol. Microbiol.">
        <title>The Global Catalogue of Microorganisms (GCM) 10K type strain sequencing project: providing services to taxonomists for standard genome sequencing and annotation.</title>
        <authorList>
            <consortium name="The Broad Institute Genomics Platform"/>
            <consortium name="The Broad Institute Genome Sequencing Center for Infectious Disease"/>
            <person name="Wu L."/>
            <person name="Ma J."/>
        </authorList>
    </citation>
    <scope>NUCLEOTIDE SEQUENCE [LARGE SCALE GENOMIC DNA]</scope>
    <source>
        <strain evidence="3">JCM 4147</strain>
    </source>
</reference>
<name>A0ABW1GNF3_9ACTN</name>
<feature type="compositionally biased region" description="Low complexity" evidence="1">
    <location>
        <begin position="162"/>
        <end position="184"/>
    </location>
</feature>
<evidence type="ECO:0000256" key="1">
    <source>
        <dbReference type="SAM" id="MobiDB-lite"/>
    </source>
</evidence>
<dbReference type="InterPro" id="IPR029475">
    <property type="entry name" value="DUF6807"/>
</dbReference>
<dbReference type="Proteomes" id="UP001596200">
    <property type="component" value="Unassembled WGS sequence"/>
</dbReference>
<accession>A0ABW1GNF3</accession>
<sequence>MSSPLRITHAHGDRITVTEERGGIDLISYVYRPEAAWEAPKPYIHPMRTLADNVVTDYRPNDHRWHKGLQMTASHLSGQNLWGGNTYVHGQDYQPLPERVGSMAHIGFDEVTADAGRAVIAERLSWRHHDGTHWADELRRVELHDVEHTGSVNGPGSGSRSGATGPETGATGPETGATGPETGGSWTLTWSSAITNRRTEPLRFGSPTTHGRKAAGYTGLFWRGPRAFRGGRILGPDGEGPELMGRQAPWLAYSGEHDGTDGHATLIFQHAPENDHTGAGGTHPAHWFVRDEPFAAVAPSFAFHEELELAPGDTLARRYRITVADGAWDRDRITEYLARHPW</sequence>
<evidence type="ECO:0000313" key="3">
    <source>
        <dbReference type="Proteomes" id="UP001596200"/>
    </source>
</evidence>
<evidence type="ECO:0000313" key="2">
    <source>
        <dbReference type="EMBL" id="MFC5915127.1"/>
    </source>
</evidence>
<organism evidence="2 3">
    <name type="scientific">Streptomyces pulveraceus</name>
    <dbReference type="NCBI Taxonomy" id="68258"/>
    <lineage>
        <taxon>Bacteria</taxon>
        <taxon>Bacillati</taxon>
        <taxon>Actinomycetota</taxon>
        <taxon>Actinomycetes</taxon>
        <taxon>Kitasatosporales</taxon>
        <taxon>Streptomycetaceae</taxon>
        <taxon>Streptomyces</taxon>
    </lineage>
</organism>
<comment type="caution">
    <text evidence="2">The sequence shown here is derived from an EMBL/GenBank/DDBJ whole genome shotgun (WGS) entry which is preliminary data.</text>
</comment>
<dbReference type="Pfam" id="PF14100">
    <property type="entry name" value="DUF6807"/>
    <property type="match status" value="2"/>
</dbReference>
<proteinExistence type="predicted"/>
<dbReference type="RefSeq" id="WP_344517022.1">
    <property type="nucleotide sequence ID" value="NZ_BAAATU010000052.1"/>
</dbReference>
<dbReference type="EMBL" id="JBHSPU010000016">
    <property type="protein sequence ID" value="MFC5915127.1"/>
    <property type="molecule type" value="Genomic_DNA"/>
</dbReference>
<keyword evidence="3" id="KW-1185">Reference proteome</keyword>
<protein>
    <submittedName>
        <fullName evidence="2">PmoA family protein</fullName>
    </submittedName>
</protein>
<feature type="region of interest" description="Disordered" evidence="1">
    <location>
        <begin position="147"/>
        <end position="187"/>
    </location>
</feature>